<comment type="caution">
    <text evidence="3">The sequence shown here is derived from an EMBL/GenBank/DDBJ whole genome shotgun (WGS) entry which is preliminary data.</text>
</comment>
<feature type="transmembrane region" description="Helical" evidence="1">
    <location>
        <begin position="131"/>
        <end position="157"/>
    </location>
</feature>
<evidence type="ECO:0000313" key="4">
    <source>
        <dbReference type="Proteomes" id="UP000198211"/>
    </source>
</evidence>
<keyword evidence="1" id="KW-0812">Transmembrane</keyword>
<dbReference type="OrthoDB" id="70344at2759"/>
<keyword evidence="1" id="KW-0472">Membrane</keyword>
<keyword evidence="2" id="KW-0732">Signal</keyword>
<feature type="transmembrane region" description="Helical" evidence="1">
    <location>
        <begin position="89"/>
        <end position="111"/>
    </location>
</feature>
<accession>A0A225V3E8</accession>
<keyword evidence="4" id="KW-1185">Reference proteome</keyword>
<protein>
    <recommendedName>
        <fullName evidence="5">Transmembrane protein</fullName>
    </recommendedName>
</protein>
<name>A0A225V3E8_9STRA</name>
<evidence type="ECO:0008006" key="5">
    <source>
        <dbReference type="Google" id="ProtNLM"/>
    </source>
</evidence>
<dbReference type="Proteomes" id="UP000198211">
    <property type="component" value="Unassembled WGS sequence"/>
</dbReference>
<organism evidence="3 4">
    <name type="scientific">Phytophthora megakarya</name>
    <dbReference type="NCBI Taxonomy" id="4795"/>
    <lineage>
        <taxon>Eukaryota</taxon>
        <taxon>Sar</taxon>
        <taxon>Stramenopiles</taxon>
        <taxon>Oomycota</taxon>
        <taxon>Peronosporomycetes</taxon>
        <taxon>Peronosporales</taxon>
        <taxon>Peronosporaceae</taxon>
        <taxon>Phytophthora</taxon>
    </lineage>
</organism>
<reference evidence="4" key="1">
    <citation type="submission" date="2017-03" db="EMBL/GenBank/DDBJ databases">
        <title>Phytopthora megakarya and P. palmivora, two closely related causual agents of cacao black pod achieved similar genome size and gene model numbers by different mechanisms.</title>
        <authorList>
            <person name="Ali S."/>
            <person name="Shao J."/>
            <person name="Larry D.J."/>
            <person name="Kronmiller B."/>
            <person name="Shen D."/>
            <person name="Strem M.D."/>
            <person name="Melnick R.L."/>
            <person name="Guiltinan M.J."/>
            <person name="Tyler B.M."/>
            <person name="Meinhardt L.W."/>
            <person name="Bailey B.A."/>
        </authorList>
    </citation>
    <scope>NUCLEOTIDE SEQUENCE [LARGE SCALE GENOMIC DNA]</scope>
    <source>
        <strain evidence="4">zdho120</strain>
    </source>
</reference>
<dbReference type="EMBL" id="NBNE01008452">
    <property type="protein sequence ID" value="OWY99467.1"/>
    <property type="molecule type" value="Genomic_DNA"/>
</dbReference>
<evidence type="ECO:0000256" key="2">
    <source>
        <dbReference type="SAM" id="SignalP"/>
    </source>
</evidence>
<sequence length="218" mass="25063">MLIHAVCSAFLLTCAKLYWLMDNEYLNYFAGLLAPERDRHFRVGCWARSMGYNSSLTDYGRMFAFRKVLEIATQVPNGYLYSTLLARSWINHAKVSILIVNCWYSFIHLMLLRNDPDSKPAVTPHRISVRFAALIVDAILATTTAIILPSAIILPYALQFDFKNLDFPDSMLYGDAAFPNLVLENRAFFFMSWANSMMKICFSMSRNYCFHTPHPIQT</sequence>
<evidence type="ECO:0000256" key="1">
    <source>
        <dbReference type="SAM" id="Phobius"/>
    </source>
</evidence>
<feature type="chain" id="PRO_5013257123" description="Transmembrane protein" evidence="2">
    <location>
        <begin position="18"/>
        <end position="218"/>
    </location>
</feature>
<feature type="signal peptide" evidence="2">
    <location>
        <begin position="1"/>
        <end position="17"/>
    </location>
</feature>
<dbReference type="AlphaFoldDB" id="A0A225V3E8"/>
<evidence type="ECO:0000313" key="3">
    <source>
        <dbReference type="EMBL" id="OWY99467.1"/>
    </source>
</evidence>
<proteinExistence type="predicted"/>
<keyword evidence="1" id="KW-1133">Transmembrane helix</keyword>
<gene>
    <name evidence="3" type="ORF">PHMEG_00029522</name>
</gene>